<gene>
    <name evidence="1" type="ORF">METZ01_LOCUS63790</name>
</gene>
<dbReference type="EMBL" id="UINC01003993">
    <property type="protein sequence ID" value="SVA10936.1"/>
    <property type="molecule type" value="Genomic_DNA"/>
</dbReference>
<evidence type="ECO:0000313" key="1">
    <source>
        <dbReference type="EMBL" id="SVA10936.1"/>
    </source>
</evidence>
<sequence length="425" mass="46851">MKMKNIFTTIVTIAMLAIIGCGESWYQDVDPLLDVAEDRELKDREDLPFLIKGVKVRLGTVHDHVSMLSDLLSDQLEFTQNVENATFPSYNQIDGMGKADQYDDGSGFDDNNSLGYAYTDLGQLRKYADLLIETVSGLDASSATADDASAFFTGYLYGGLARHMYATYFALESGGDSGSPIDDSPMIYSAAMYDYARSKYTAALDYASDDEKRIVYSLIARTYLYQKDYASAASHAAQGMTDGDAPLVSEYSAMSTNEYYQHAGVGRTQCVVAGRFLDYVVADSGEAVRLPVQEAPTTTGETQRYIQTKYDEASDPINIISWQENHLMLAELSLRGESVAVSAADAVNAVRGVHGLAALTDVTLDVVYAERDKELFGTGQRLPDQNRWDSWHTTTNTGTTHQEDIFGAWKFLPVTRSEKNNNPNI</sequence>
<dbReference type="InterPro" id="IPR011990">
    <property type="entry name" value="TPR-like_helical_dom_sf"/>
</dbReference>
<accession>A0A381T3Y5</accession>
<dbReference type="Gene3D" id="1.25.40.390">
    <property type="match status" value="2"/>
</dbReference>
<evidence type="ECO:0008006" key="2">
    <source>
        <dbReference type="Google" id="ProtNLM"/>
    </source>
</evidence>
<dbReference type="AlphaFoldDB" id="A0A381T3Y5"/>
<proteinExistence type="predicted"/>
<dbReference type="SUPFAM" id="SSF48452">
    <property type="entry name" value="TPR-like"/>
    <property type="match status" value="1"/>
</dbReference>
<dbReference type="PROSITE" id="PS51257">
    <property type="entry name" value="PROKAR_LIPOPROTEIN"/>
    <property type="match status" value="1"/>
</dbReference>
<organism evidence="1">
    <name type="scientific">marine metagenome</name>
    <dbReference type="NCBI Taxonomy" id="408172"/>
    <lineage>
        <taxon>unclassified sequences</taxon>
        <taxon>metagenomes</taxon>
        <taxon>ecological metagenomes</taxon>
    </lineage>
</organism>
<reference evidence="1" key="1">
    <citation type="submission" date="2018-05" db="EMBL/GenBank/DDBJ databases">
        <authorList>
            <person name="Lanie J.A."/>
            <person name="Ng W.-L."/>
            <person name="Kazmierczak K.M."/>
            <person name="Andrzejewski T.M."/>
            <person name="Davidsen T.M."/>
            <person name="Wayne K.J."/>
            <person name="Tettelin H."/>
            <person name="Glass J.I."/>
            <person name="Rusch D."/>
            <person name="Podicherti R."/>
            <person name="Tsui H.-C.T."/>
            <person name="Winkler M.E."/>
        </authorList>
    </citation>
    <scope>NUCLEOTIDE SEQUENCE</scope>
</reference>
<name>A0A381T3Y5_9ZZZZ</name>
<protein>
    <recommendedName>
        <fullName evidence="2">SusD-like N-terminal domain-containing protein</fullName>
    </recommendedName>
</protein>